<keyword evidence="1" id="KW-0472">Membrane</keyword>
<dbReference type="STRING" id="94237.ENSMMOP00000021810"/>
<keyword evidence="3" id="KW-1185">Reference proteome</keyword>
<dbReference type="Proteomes" id="UP000261620">
    <property type="component" value="Unplaced"/>
</dbReference>
<sequence>METLPPTATPPPATVVPALLEKDAQFEMATVDEKFLAEAKHMEISPLDSCHYRELVAQLIQGITQRMNVSEHLQTHGSEVQDSHQAIVKDLADVRHQAENIYQKILQYQDQTSHYYTDLMDKLERMNSTLGSMLHYLDNMQSRVEERLHMIQGYLGWALSLTAMWTCIAHTGYFVVCAILLTFLRCPAF</sequence>
<organism evidence="2 3">
    <name type="scientific">Mola mola</name>
    <name type="common">Ocean sunfish</name>
    <name type="synonym">Tetraodon mola</name>
    <dbReference type="NCBI Taxonomy" id="94237"/>
    <lineage>
        <taxon>Eukaryota</taxon>
        <taxon>Metazoa</taxon>
        <taxon>Chordata</taxon>
        <taxon>Craniata</taxon>
        <taxon>Vertebrata</taxon>
        <taxon>Euteleostomi</taxon>
        <taxon>Actinopterygii</taxon>
        <taxon>Neopterygii</taxon>
        <taxon>Teleostei</taxon>
        <taxon>Neoteleostei</taxon>
        <taxon>Acanthomorphata</taxon>
        <taxon>Eupercaria</taxon>
        <taxon>Tetraodontiformes</taxon>
        <taxon>Molidae</taxon>
        <taxon>Mola</taxon>
    </lineage>
</organism>
<proteinExistence type="predicted"/>
<feature type="transmembrane region" description="Helical" evidence="1">
    <location>
        <begin position="154"/>
        <end position="184"/>
    </location>
</feature>
<reference evidence="2" key="1">
    <citation type="submission" date="2025-08" db="UniProtKB">
        <authorList>
            <consortium name="Ensembl"/>
        </authorList>
    </citation>
    <scope>IDENTIFICATION</scope>
</reference>
<accession>A0A3Q3X1H1</accession>
<evidence type="ECO:0000313" key="2">
    <source>
        <dbReference type="Ensembl" id="ENSMMOP00000021810.1"/>
    </source>
</evidence>
<protein>
    <submittedName>
        <fullName evidence="2">Uncharacterized protein</fullName>
    </submittedName>
</protein>
<keyword evidence="1" id="KW-1133">Transmembrane helix</keyword>
<keyword evidence="1" id="KW-0812">Transmembrane</keyword>
<evidence type="ECO:0000256" key="1">
    <source>
        <dbReference type="SAM" id="Phobius"/>
    </source>
</evidence>
<dbReference type="AlphaFoldDB" id="A0A3Q3X1H1"/>
<name>A0A3Q3X1H1_MOLML</name>
<reference evidence="2" key="2">
    <citation type="submission" date="2025-09" db="UniProtKB">
        <authorList>
            <consortium name="Ensembl"/>
        </authorList>
    </citation>
    <scope>IDENTIFICATION</scope>
</reference>
<dbReference type="Ensembl" id="ENSMMOT00000022173.1">
    <property type="protein sequence ID" value="ENSMMOP00000021810.1"/>
    <property type="gene ID" value="ENSMMOG00000016583.1"/>
</dbReference>
<evidence type="ECO:0000313" key="3">
    <source>
        <dbReference type="Proteomes" id="UP000261620"/>
    </source>
</evidence>